<dbReference type="KEGG" id="pswu:SY83_08930"/>
<dbReference type="InterPro" id="IPR016181">
    <property type="entry name" value="Acyl_CoA_acyltransferase"/>
</dbReference>
<evidence type="ECO:0000313" key="4">
    <source>
        <dbReference type="EMBL" id="ANE48812.1"/>
    </source>
</evidence>
<dbReference type="CDD" id="cd04301">
    <property type="entry name" value="NAT_SF"/>
    <property type="match status" value="1"/>
</dbReference>
<dbReference type="InterPro" id="IPR050832">
    <property type="entry name" value="Bact_Acetyltransf"/>
</dbReference>
<dbReference type="Pfam" id="PF00583">
    <property type="entry name" value="Acetyltransf_1"/>
    <property type="match status" value="1"/>
</dbReference>
<organism evidence="4 5">
    <name type="scientific">Paenibacillus swuensis</name>
    <dbReference type="NCBI Taxonomy" id="1178515"/>
    <lineage>
        <taxon>Bacteria</taxon>
        <taxon>Bacillati</taxon>
        <taxon>Bacillota</taxon>
        <taxon>Bacilli</taxon>
        <taxon>Bacillales</taxon>
        <taxon>Paenibacillaceae</taxon>
        <taxon>Paenibacillus</taxon>
    </lineage>
</organism>
<name>A0A172TPA9_9BACL</name>
<feature type="domain" description="N-acetyltransferase" evidence="3">
    <location>
        <begin position="6"/>
        <end position="168"/>
    </location>
</feature>
<evidence type="ECO:0000256" key="2">
    <source>
        <dbReference type="ARBA" id="ARBA00023315"/>
    </source>
</evidence>
<proteinExistence type="predicted"/>
<dbReference type="STRING" id="1178515.SY83_08930"/>
<keyword evidence="2" id="KW-0012">Acyltransferase</keyword>
<evidence type="ECO:0000256" key="1">
    <source>
        <dbReference type="ARBA" id="ARBA00022679"/>
    </source>
</evidence>
<dbReference type="AlphaFoldDB" id="A0A172TPA9"/>
<dbReference type="Proteomes" id="UP000076927">
    <property type="component" value="Chromosome"/>
</dbReference>
<reference evidence="4 5" key="1">
    <citation type="submission" date="2015-01" db="EMBL/GenBank/DDBJ databases">
        <title>Paenibacillus swuensis/DY6/whole genome sequencing.</title>
        <authorList>
            <person name="Kim M.K."/>
            <person name="Srinivasan S."/>
            <person name="Lee J.-J."/>
        </authorList>
    </citation>
    <scope>NUCLEOTIDE SEQUENCE [LARGE SCALE GENOMIC DNA]</scope>
    <source>
        <strain evidence="4 5">DY6</strain>
    </source>
</reference>
<accession>A0A172TPA9</accession>
<dbReference type="Gene3D" id="3.40.630.30">
    <property type="match status" value="1"/>
</dbReference>
<dbReference type="RefSeq" id="WP_068611004.1">
    <property type="nucleotide sequence ID" value="NZ_CP011388.1"/>
</dbReference>
<dbReference type="PANTHER" id="PTHR43877">
    <property type="entry name" value="AMINOALKYLPHOSPHONATE N-ACETYLTRANSFERASE-RELATED-RELATED"/>
    <property type="match status" value="1"/>
</dbReference>
<dbReference type="GO" id="GO:0016747">
    <property type="term" value="F:acyltransferase activity, transferring groups other than amino-acyl groups"/>
    <property type="evidence" value="ECO:0007669"/>
    <property type="project" value="InterPro"/>
</dbReference>
<dbReference type="InterPro" id="IPR000182">
    <property type="entry name" value="GNAT_dom"/>
</dbReference>
<dbReference type="PATRIC" id="fig|1178515.4.peg.1783"/>
<dbReference type="EMBL" id="CP011388">
    <property type="protein sequence ID" value="ANE48812.1"/>
    <property type="molecule type" value="Genomic_DNA"/>
</dbReference>
<keyword evidence="5" id="KW-1185">Reference proteome</keyword>
<dbReference type="SUPFAM" id="SSF55729">
    <property type="entry name" value="Acyl-CoA N-acyltransferases (Nat)"/>
    <property type="match status" value="1"/>
</dbReference>
<dbReference type="PROSITE" id="PS51186">
    <property type="entry name" value="GNAT"/>
    <property type="match status" value="1"/>
</dbReference>
<sequence>MTHQTIVIRDAQPSDTDAVREVLENAYAEYEQLLSRERWEAYKENIANSLIDANVKAHLLAEAEGTLLGSVFLYHSSDAAYGLPELNIHAPIMRLLAVTRQARGQGIATALIAETIERSRTWGADTLYLHTSDVMQSAVQLYERLGFERADDKDIHKGDSVVKSYRLSLVEADRTIGGKR</sequence>
<evidence type="ECO:0000313" key="5">
    <source>
        <dbReference type="Proteomes" id="UP000076927"/>
    </source>
</evidence>
<gene>
    <name evidence="4" type="ORF">SY83_08930</name>
</gene>
<dbReference type="OrthoDB" id="9803233at2"/>
<protein>
    <submittedName>
        <fullName evidence="4">GCN5 family acetyltransferase</fullName>
    </submittedName>
</protein>
<evidence type="ECO:0000259" key="3">
    <source>
        <dbReference type="PROSITE" id="PS51186"/>
    </source>
</evidence>
<keyword evidence="1 4" id="KW-0808">Transferase</keyword>